<sequence length="179" mass="19059">MGGLNNHLMPYLVNFYLGMGLLTKSKEKRFPKKQAVLTIESGEDMEEEEDNAPPEEPPEGQHEEVDAFATNAFAINGFALNTFIASAFGTSAVGSNAFITSAFGGTRKKVYSGGNRVTAGGSSNWEEFDGQVRAIEDDTTAGAADRIAGISRRIDRGEARFPLVGMKLGVHGDGPEVAA</sequence>
<accession>A0A176VDZ6</accession>
<comment type="caution">
    <text evidence="2">The sequence shown here is derived from an EMBL/GenBank/DDBJ whole genome shotgun (WGS) entry which is preliminary data.</text>
</comment>
<evidence type="ECO:0000313" key="3">
    <source>
        <dbReference type="Proteomes" id="UP000077202"/>
    </source>
</evidence>
<organism evidence="2 3">
    <name type="scientific">Marchantia polymorpha subsp. ruderalis</name>
    <dbReference type="NCBI Taxonomy" id="1480154"/>
    <lineage>
        <taxon>Eukaryota</taxon>
        <taxon>Viridiplantae</taxon>
        <taxon>Streptophyta</taxon>
        <taxon>Embryophyta</taxon>
        <taxon>Marchantiophyta</taxon>
        <taxon>Marchantiopsida</taxon>
        <taxon>Marchantiidae</taxon>
        <taxon>Marchantiales</taxon>
        <taxon>Marchantiaceae</taxon>
        <taxon>Marchantia</taxon>
    </lineage>
</organism>
<dbReference type="EMBL" id="LVLJ01004126">
    <property type="protein sequence ID" value="OAE18215.1"/>
    <property type="molecule type" value="Genomic_DNA"/>
</dbReference>
<dbReference type="Proteomes" id="UP000077202">
    <property type="component" value="Unassembled WGS sequence"/>
</dbReference>
<protein>
    <submittedName>
        <fullName evidence="2">Uncharacterized protein</fullName>
    </submittedName>
</protein>
<gene>
    <name evidence="2" type="ORF">AXG93_3354s1030</name>
</gene>
<dbReference type="AlphaFoldDB" id="A0A176VDZ6"/>
<proteinExistence type="predicted"/>
<evidence type="ECO:0000256" key="1">
    <source>
        <dbReference type="SAM" id="MobiDB-lite"/>
    </source>
</evidence>
<reference evidence="2" key="1">
    <citation type="submission" date="2016-03" db="EMBL/GenBank/DDBJ databases">
        <title>Mechanisms controlling the formation of the plant cell surface in tip-growing cells are functionally conserved among land plants.</title>
        <authorList>
            <person name="Honkanen S."/>
            <person name="Jones V.A."/>
            <person name="Morieri G."/>
            <person name="Champion C."/>
            <person name="Hetherington A.J."/>
            <person name="Kelly S."/>
            <person name="Saint-Marcoux D."/>
            <person name="Proust H."/>
            <person name="Prescott H."/>
            <person name="Dolan L."/>
        </authorList>
    </citation>
    <scope>NUCLEOTIDE SEQUENCE [LARGE SCALE GENOMIC DNA]</scope>
    <source>
        <tissue evidence="2">Whole gametophyte</tissue>
    </source>
</reference>
<feature type="region of interest" description="Disordered" evidence="1">
    <location>
        <begin position="37"/>
        <end position="62"/>
    </location>
</feature>
<feature type="compositionally biased region" description="Acidic residues" evidence="1">
    <location>
        <begin position="41"/>
        <end position="58"/>
    </location>
</feature>
<name>A0A176VDZ6_MARPO</name>
<keyword evidence="3" id="KW-1185">Reference proteome</keyword>
<evidence type="ECO:0000313" key="2">
    <source>
        <dbReference type="EMBL" id="OAE18215.1"/>
    </source>
</evidence>